<proteinExistence type="predicted"/>
<dbReference type="PROSITE" id="PS51257">
    <property type="entry name" value="PROKAR_LIPOPROTEIN"/>
    <property type="match status" value="1"/>
</dbReference>
<dbReference type="HOGENOM" id="CLU_330837_0_0_4"/>
<reference evidence="3 4" key="1">
    <citation type="journal article" date="2013" name="Genome Biol.">
        <title>Genomic analysis reveals key aspects of prokaryotic symbiosis in the phototrophic consortium "Chlorochromatium aggregatum".</title>
        <authorList>
            <person name="Liu Z."/>
            <person name="Muller J."/>
            <person name="Li T."/>
            <person name="Alvey R.M."/>
            <person name="Vogl K."/>
            <person name="Frigaard N.U."/>
            <person name="Rockwell N.C."/>
            <person name="Boyd E.S."/>
            <person name="Tomsho L.P."/>
            <person name="Schuster S.C."/>
            <person name="Henke P."/>
            <person name="Rohde M."/>
            <person name="Overmann J."/>
            <person name="Bryant D.A."/>
        </authorList>
    </citation>
    <scope>NUCLEOTIDE SEQUENCE [LARGE SCALE GENOMIC DNA]</scope>
    <source>
        <strain evidence="3">CR</strain>
    </source>
</reference>
<feature type="domain" description="Bacterial Ig-like" evidence="2">
    <location>
        <begin position="526"/>
        <end position="618"/>
    </location>
</feature>
<feature type="domain" description="Bacterial Ig-like" evidence="2">
    <location>
        <begin position="336"/>
        <end position="419"/>
    </location>
</feature>
<evidence type="ECO:0000259" key="2">
    <source>
        <dbReference type="Pfam" id="PF19078"/>
    </source>
</evidence>
<dbReference type="AlphaFoldDB" id="U5ND61"/>
<evidence type="ECO:0000313" key="4">
    <source>
        <dbReference type="Proteomes" id="UP000017184"/>
    </source>
</evidence>
<dbReference type="PANTHER" id="PTHR34677">
    <property type="match status" value="1"/>
</dbReference>
<keyword evidence="1" id="KW-0732">Signal</keyword>
<organism evidence="3 4">
    <name type="scientific">Candidatus Symbiobacter mobilis CR</name>
    <dbReference type="NCBI Taxonomy" id="946483"/>
    <lineage>
        <taxon>Bacteria</taxon>
        <taxon>Pseudomonadati</taxon>
        <taxon>Pseudomonadota</taxon>
        <taxon>Betaproteobacteria</taxon>
        <taxon>Burkholderiales</taxon>
        <taxon>Comamonadaceae</taxon>
    </lineage>
</organism>
<accession>U5ND61</accession>
<dbReference type="Proteomes" id="UP000017184">
    <property type="component" value="Chromosome"/>
</dbReference>
<dbReference type="RefSeq" id="WP_022775278.1">
    <property type="nucleotide sequence ID" value="NC_022576.1"/>
</dbReference>
<feature type="chain" id="PRO_5004662964" evidence="1">
    <location>
        <begin position="20"/>
        <end position="1023"/>
    </location>
</feature>
<dbReference type="PANTHER" id="PTHR34677:SF3">
    <property type="entry name" value="BACTERIAL IG-LIKE DOMAIN-CONTAINING PROTEIN"/>
    <property type="match status" value="1"/>
</dbReference>
<dbReference type="eggNOG" id="COG2931">
    <property type="taxonomic scope" value="Bacteria"/>
</dbReference>
<dbReference type="Pfam" id="PF19078">
    <property type="entry name" value="Big_12"/>
    <property type="match status" value="3"/>
</dbReference>
<dbReference type="InterPro" id="IPR044048">
    <property type="entry name" value="Big_12"/>
</dbReference>
<evidence type="ECO:0000313" key="3">
    <source>
        <dbReference type="EMBL" id="AGX88183.1"/>
    </source>
</evidence>
<dbReference type="OrthoDB" id="8863471at2"/>
<protein>
    <submittedName>
        <fullName evidence="3">Cadherin domain protein</fullName>
    </submittedName>
</protein>
<evidence type="ECO:0000256" key="1">
    <source>
        <dbReference type="SAM" id="SignalP"/>
    </source>
</evidence>
<dbReference type="STRING" id="946483.Cenrod_2112"/>
<dbReference type="EMBL" id="CP004885">
    <property type="protein sequence ID" value="AGX88183.1"/>
    <property type="molecule type" value="Genomic_DNA"/>
</dbReference>
<feature type="domain" description="Bacterial Ig-like" evidence="2">
    <location>
        <begin position="427"/>
        <end position="523"/>
    </location>
</feature>
<dbReference type="PATRIC" id="fig|946483.4.peg.2128"/>
<name>U5ND61_9BURK</name>
<gene>
    <name evidence="3" type="ORF">Cenrod_2112</name>
</gene>
<keyword evidence="4" id="KW-1185">Reference proteome</keyword>
<dbReference type="eggNOG" id="COG3468">
    <property type="taxonomic scope" value="Bacteria"/>
</dbReference>
<feature type="signal peptide" evidence="1">
    <location>
        <begin position="1"/>
        <end position="19"/>
    </location>
</feature>
<sequence length="1023" mass="104198">MKYRLLPVASAAMMLVACGGSGSGSDPSTGGVAVDGYLQNSTVLCDATGNWQLDSDQNETTVPTNAQGQFVFSEGCQHPLMLTGGKSTDTQLDFVGMIKAPALSKVISPLTTLLVHGASAQNLLTALELDASTALTDTDPMVEATEGVLSHPNLARKTLAVQQILQKATEVLATLAGINDVDSKNAIYDALAAGLAQAIQASPTTTKLFNGQDVNQAALRTALANMFGISTLPTTAKNAVAGVGGAAPLAAVLAPTLAKQADAYIDASNQTAGLTQVTMAQQTDTQLASKVQAAKNQGHLGATTTEAAAATLGDEIAGVPANTPLTLSITDNVAGTATGPVIFTFTFSEDVSDFALGDITVDGVLASSVGTLSGSGKVYTLTVSPAENTSGTITVRVAAGAANNAAGKPCPAQSDSQTFDRTVNAPAPTLEIGDSVSTTTATGAVTFTFTFNESVTGFARDDITVTGVPEANVGALSGSGSVYTLVVTPPANTSGTINIGVREGAATNGAGKTSPTKTTSQNFDTTLAPTLNITDSVSTTTATGAVTFTFTFSESVTGFARDDITVTGVPEANVGALSGSGSVYTLVVTPPANTSGTINVSVREGAATNAAGKSNATTQVAPQAFDTRIVVDEGTVLANFESIQGGSGGYSGAQASSQVAPTGGTGNALQITKPASADIWGGAWYLVPSNINNGKVPFATGRTVIAAKVYSPIAGSTIKLKVTAAERDPTHVEVESLPLATANAWQTVYWDFTGIDVSKAFTTLSITPDPNRTPDGKVYYIDDIRLAPAGTVVPNPTAYLYIGADNINVRDAATTRSYTLAQFESTGINVPWPVSDDAAIRFALGEQGTVVLPANLTVHAAVSIEQVDPVGHGLMKAYIKNVQVTKTGTNVTITVPTTAEAKVFGTSWDGENQAIVNFTNSVKGITNTLTTAASTLSNVVFGDVVNWGINGVGSDFAMSDLYGKYKVTIVLQGLPLRKAGGGTLPTKSIEVPTLIQGGTASLTSSFIVTGPAIEGTIILGPKN</sequence>
<dbReference type="KEGG" id="cbx:Cenrod_2112"/>